<name>A0ABR3G331_9PEZI</name>
<sequence>MQTAINSGADAIILQGVDQALVSGGLKMAKAKKLPVVSLFQYNKGGEFGVDTDVHPDGDMIGKLLADSAIVNNNGAVHSLFLNDAEFSLPVTVLAAVKKELDACKECTITYGDPVNFTANIMGTTLPDRVVGALRRDPEINSAFIGYDPPVTFIVPALDAAGFKGKLTMYSQLGNSAPLSFVRDGNILVSD</sequence>
<evidence type="ECO:0000313" key="2">
    <source>
        <dbReference type="EMBL" id="KAL0630205.1"/>
    </source>
</evidence>
<dbReference type="SUPFAM" id="SSF53822">
    <property type="entry name" value="Periplasmic binding protein-like I"/>
    <property type="match status" value="1"/>
</dbReference>
<gene>
    <name evidence="2" type="ORF">Q9L58_010949</name>
</gene>
<feature type="non-terminal residue" evidence="2">
    <location>
        <position position="191"/>
    </location>
</feature>
<protein>
    <recommendedName>
        <fullName evidence="1">Periplasmic binding protein domain-containing protein</fullName>
    </recommendedName>
</protein>
<reference evidence="2 3" key="1">
    <citation type="submission" date="2024-02" db="EMBL/GenBank/DDBJ databases">
        <title>Discinaceae phylogenomics.</title>
        <authorList>
            <person name="Dirks A.C."/>
            <person name="James T.Y."/>
        </authorList>
    </citation>
    <scope>NUCLEOTIDE SEQUENCE [LARGE SCALE GENOMIC DNA]</scope>
    <source>
        <strain evidence="2 3">ACD0624</strain>
    </source>
</reference>
<evidence type="ECO:0000259" key="1">
    <source>
        <dbReference type="Pfam" id="PF13407"/>
    </source>
</evidence>
<comment type="caution">
    <text evidence="2">The sequence shown here is derived from an EMBL/GenBank/DDBJ whole genome shotgun (WGS) entry which is preliminary data.</text>
</comment>
<evidence type="ECO:0000313" key="3">
    <source>
        <dbReference type="Proteomes" id="UP001447188"/>
    </source>
</evidence>
<dbReference type="EMBL" id="JBBBZM010000982">
    <property type="protein sequence ID" value="KAL0630205.1"/>
    <property type="molecule type" value="Genomic_DNA"/>
</dbReference>
<dbReference type="InterPro" id="IPR028082">
    <property type="entry name" value="Peripla_BP_I"/>
</dbReference>
<organism evidence="2 3">
    <name type="scientific">Discina gigas</name>
    <dbReference type="NCBI Taxonomy" id="1032678"/>
    <lineage>
        <taxon>Eukaryota</taxon>
        <taxon>Fungi</taxon>
        <taxon>Dikarya</taxon>
        <taxon>Ascomycota</taxon>
        <taxon>Pezizomycotina</taxon>
        <taxon>Pezizomycetes</taxon>
        <taxon>Pezizales</taxon>
        <taxon>Discinaceae</taxon>
        <taxon>Discina</taxon>
    </lineage>
</organism>
<dbReference type="Proteomes" id="UP001447188">
    <property type="component" value="Unassembled WGS sequence"/>
</dbReference>
<accession>A0ABR3G331</accession>
<dbReference type="Gene3D" id="3.40.50.2300">
    <property type="match status" value="2"/>
</dbReference>
<dbReference type="InterPro" id="IPR025997">
    <property type="entry name" value="SBP_2_dom"/>
</dbReference>
<feature type="domain" description="Periplasmic binding protein" evidence="1">
    <location>
        <begin position="1"/>
        <end position="187"/>
    </location>
</feature>
<dbReference type="Pfam" id="PF13407">
    <property type="entry name" value="Peripla_BP_4"/>
    <property type="match status" value="1"/>
</dbReference>
<proteinExistence type="predicted"/>
<keyword evidence="3" id="KW-1185">Reference proteome</keyword>